<evidence type="ECO:0000256" key="1">
    <source>
        <dbReference type="ARBA" id="ARBA00008075"/>
    </source>
</evidence>
<dbReference type="SMART" id="SM00320">
    <property type="entry name" value="WD40"/>
    <property type="match status" value="4"/>
</dbReference>
<evidence type="ECO:0000256" key="2">
    <source>
        <dbReference type="ARBA" id="ARBA00022574"/>
    </source>
</evidence>
<dbReference type="PANTHER" id="PTHR10253">
    <property type="entry name" value="POLYCOMB PROTEIN"/>
    <property type="match status" value="1"/>
</dbReference>
<dbReference type="Proteomes" id="UP000433876">
    <property type="component" value="Unassembled WGS sequence"/>
</dbReference>
<evidence type="ECO:0000256" key="5">
    <source>
        <dbReference type="ARBA" id="ARBA00023163"/>
    </source>
</evidence>
<name>A0A8S8ZYP2_SORMA</name>
<feature type="region of interest" description="Disordered" evidence="7">
    <location>
        <begin position="475"/>
        <end position="519"/>
    </location>
</feature>
<dbReference type="SUPFAM" id="SSF50978">
    <property type="entry name" value="WD40 repeat-like"/>
    <property type="match status" value="1"/>
</dbReference>
<feature type="compositionally biased region" description="Low complexity" evidence="7">
    <location>
        <begin position="475"/>
        <end position="491"/>
    </location>
</feature>
<proteinExistence type="inferred from homology"/>
<dbReference type="InterPro" id="IPR001680">
    <property type="entry name" value="WD40_rpt"/>
</dbReference>
<sequence length="611" mass="65925">MPSNKSDGKPPSSNEWDLPKLRASLNFQDDWKDPVSGEAIAHEFFDVKFYPYNPPGAPPVFAIASKKHVIICRISQNADSSTNPVEVLKLIRDDDENAANCSCCWSKDMETGQPWLCIAGADAKVKVYDVKEGKLVKTLVGHGGGINDLVTSPLTPSLIASCSDDTTVRIWSLLPIHSQQPCMFILGGDAHIWDLLSISFHGTGRYLLSAGHDQSINLWTIPPCPKEHVTHPLVIHYPHFSTKEIHNSLVDCVSFFGDLILSRACWEETIVLWSISGFSSAAAAAAAASESHLDATATANPPSPSSSSLPLPLPHEGGAPTTFDPSKMTRSAFWQATDLSPATCPSYFTRLLQFKTVDCKGQFYLRFKVLHSRGKHPVLAFCNAKNKFMFWDLSRLGTWNRWKQEVTEAEEEGGGRDMALLQGVNVGVQAPGWMPVRKALRKTAVTEGITWFSSSTAAGNYRTAAAGGLANVASSATGRTSGRLGTGTSTSPDPETLLSAASAGTGTGRPGSRGSTTTNVTTATGTTAAAGTVNKLPGIGLGGYTQKQIDEWNDQCDITDSHNEIKPHKTVTVDPKGQHFVGRQVAWSPEGDWCVVVGNTNRAMIFQRWGQ</sequence>
<dbReference type="InterPro" id="IPR015943">
    <property type="entry name" value="WD40/YVTN_repeat-like_dom_sf"/>
</dbReference>
<evidence type="ECO:0000256" key="4">
    <source>
        <dbReference type="ARBA" id="ARBA00023015"/>
    </source>
</evidence>
<keyword evidence="2 6" id="KW-0853">WD repeat</keyword>
<evidence type="ECO:0000313" key="8">
    <source>
        <dbReference type="EMBL" id="KAA8635904.1"/>
    </source>
</evidence>
<evidence type="ECO:0000256" key="3">
    <source>
        <dbReference type="ARBA" id="ARBA00022737"/>
    </source>
</evidence>
<comment type="caution">
    <text evidence="8">The sequence shown here is derived from an EMBL/GenBank/DDBJ whole genome shotgun (WGS) entry which is preliminary data.</text>
</comment>
<feature type="region of interest" description="Disordered" evidence="7">
    <location>
        <begin position="294"/>
        <end position="322"/>
    </location>
</feature>
<evidence type="ECO:0000256" key="7">
    <source>
        <dbReference type="SAM" id="MobiDB-lite"/>
    </source>
</evidence>
<accession>A0A8S8ZYP2</accession>
<evidence type="ECO:0000256" key="6">
    <source>
        <dbReference type="PROSITE-ProRule" id="PRU00221"/>
    </source>
</evidence>
<dbReference type="VEuPathDB" id="FungiDB:SMAC_01690"/>
<evidence type="ECO:0000313" key="9">
    <source>
        <dbReference type="Proteomes" id="UP000433876"/>
    </source>
</evidence>
<reference evidence="8 9" key="1">
    <citation type="submission" date="2017-07" db="EMBL/GenBank/DDBJ databases">
        <title>Genome sequence of the Sordaria macrospora wild type strain R19027.</title>
        <authorList>
            <person name="Nowrousian M."/>
            <person name="Teichert I."/>
            <person name="Kueck U."/>
        </authorList>
    </citation>
    <scope>NUCLEOTIDE SEQUENCE [LARGE SCALE GENOMIC DNA]</scope>
    <source>
        <strain evidence="8 9">R19027</strain>
        <tissue evidence="8">Mycelium</tissue>
    </source>
</reference>
<dbReference type="PROSITE" id="PS50294">
    <property type="entry name" value="WD_REPEATS_REGION"/>
    <property type="match status" value="2"/>
</dbReference>
<evidence type="ECO:0008006" key="10">
    <source>
        <dbReference type="Google" id="ProtNLM"/>
    </source>
</evidence>
<dbReference type="EMBL" id="NMPR01000008">
    <property type="protein sequence ID" value="KAA8635904.1"/>
    <property type="molecule type" value="Genomic_DNA"/>
</dbReference>
<dbReference type="InterPro" id="IPR051243">
    <property type="entry name" value="PcG_WD-repeat"/>
</dbReference>
<dbReference type="OMA" id="GRQVAWS"/>
<organism evidence="8 9">
    <name type="scientific">Sordaria macrospora</name>
    <dbReference type="NCBI Taxonomy" id="5147"/>
    <lineage>
        <taxon>Eukaryota</taxon>
        <taxon>Fungi</taxon>
        <taxon>Dikarya</taxon>
        <taxon>Ascomycota</taxon>
        <taxon>Pezizomycotina</taxon>
        <taxon>Sordariomycetes</taxon>
        <taxon>Sordariomycetidae</taxon>
        <taxon>Sordariales</taxon>
        <taxon>Sordariaceae</taxon>
        <taxon>Sordaria</taxon>
    </lineage>
</organism>
<dbReference type="PROSITE" id="PS50082">
    <property type="entry name" value="WD_REPEATS_2"/>
    <property type="match status" value="2"/>
</dbReference>
<keyword evidence="5" id="KW-0804">Transcription</keyword>
<comment type="similarity">
    <text evidence="1">Belongs to the WD repeat ESC family.</text>
</comment>
<dbReference type="AlphaFoldDB" id="A0A8S8ZYP2"/>
<dbReference type="Gene3D" id="2.130.10.10">
    <property type="entry name" value="YVTN repeat-like/Quinoprotein amine dehydrogenase"/>
    <property type="match status" value="1"/>
</dbReference>
<dbReference type="Pfam" id="PF00400">
    <property type="entry name" value="WD40"/>
    <property type="match status" value="2"/>
</dbReference>
<gene>
    <name evidence="8" type="ORF">SMACR_01690</name>
</gene>
<keyword evidence="3" id="KW-0677">Repeat</keyword>
<feature type="repeat" description="WD" evidence="6">
    <location>
        <begin position="139"/>
        <end position="173"/>
    </location>
</feature>
<feature type="repeat" description="WD" evidence="6">
    <location>
        <begin position="188"/>
        <end position="221"/>
    </location>
</feature>
<dbReference type="InterPro" id="IPR036322">
    <property type="entry name" value="WD40_repeat_dom_sf"/>
</dbReference>
<protein>
    <recommendedName>
        <fullName evidence="10">WD40 repeat-like protein</fullName>
    </recommendedName>
</protein>
<keyword evidence="4" id="KW-0805">Transcription regulation</keyword>